<organism evidence="3 4">
    <name type="scientific">Nocardioides oleivorans</name>
    <dbReference type="NCBI Taxonomy" id="273676"/>
    <lineage>
        <taxon>Bacteria</taxon>
        <taxon>Bacillati</taxon>
        <taxon>Actinomycetota</taxon>
        <taxon>Actinomycetes</taxon>
        <taxon>Propionibacteriales</taxon>
        <taxon>Nocardioidaceae</taxon>
        <taxon>Nocardioides</taxon>
    </lineage>
</organism>
<feature type="region of interest" description="Disordered" evidence="2">
    <location>
        <begin position="1"/>
        <end position="35"/>
    </location>
</feature>
<keyword evidence="4" id="KW-1185">Reference proteome</keyword>
<dbReference type="EMBL" id="SDWT01000001">
    <property type="protein sequence ID" value="RYB94565.1"/>
    <property type="molecule type" value="Genomic_DNA"/>
</dbReference>
<name>A0A4Q2S2E6_9ACTN</name>
<feature type="compositionally biased region" description="Low complexity" evidence="2">
    <location>
        <begin position="1"/>
        <end position="14"/>
    </location>
</feature>
<dbReference type="Pfam" id="PF03780">
    <property type="entry name" value="Asp23"/>
    <property type="match status" value="1"/>
</dbReference>
<comment type="caution">
    <text evidence="3">The sequence shown here is derived from an EMBL/GenBank/DDBJ whole genome shotgun (WGS) entry which is preliminary data.</text>
</comment>
<dbReference type="AlphaFoldDB" id="A0A4Q2S2E6"/>
<gene>
    <name evidence="3" type="ORF">EUA93_09555</name>
</gene>
<evidence type="ECO:0000256" key="1">
    <source>
        <dbReference type="ARBA" id="ARBA00005721"/>
    </source>
</evidence>
<reference evidence="3 4" key="1">
    <citation type="submission" date="2019-01" db="EMBL/GenBank/DDBJ databases">
        <title>Novel species of Nocardioides.</title>
        <authorList>
            <person name="Liu Q."/>
            <person name="Xin Y.-H."/>
        </authorList>
    </citation>
    <scope>NUCLEOTIDE SEQUENCE [LARGE SCALE GENOMIC DNA]</scope>
    <source>
        <strain evidence="3 4">CGMCC 4.6882</strain>
    </source>
</reference>
<protein>
    <submittedName>
        <fullName evidence="3">Asp23/Gls24 family envelope stress response protein</fullName>
    </submittedName>
</protein>
<accession>A0A4Q2S2E6</accession>
<dbReference type="OrthoDB" id="3747855at2"/>
<dbReference type="InterPro" id="IPR005531">
    <property type="entry name" value="Asp23"/>
</dbReference>
<evidence type="ECO:0000313" key="4">
    <source>
        <dbReference type="Proteomes" id="UP000294071"/>
    </source>
</evidence>
<evidence type="ECO:0000256" key="2">
    <source>
        <dbReference type="SAM" id="MobiDB-lite"/>
    </source>
</evidence>
<proteinExistence type="inferred from homology"/>
<dbReference type="Proteomes" id="UP000294071">
    <property type="component" value="Unassembled WGS sequence"/>
</dbReference>
<evidence type="ECO:0000313" key="3">
    <source>
        <dbReference type="EMBL" id="RYB94565.1"/>
    </source>
</evidence>
<comment type="similarity">
    <text evidence="1">Belongs to the asp23 family.</text>
</comment>
<sequence>MATSTERSTSPPSSGGATVADPHAGSDRTPVPVAERGRTVVADKVVERVASIATAEVEAVIDTRTGWTRLVRKGLPHAEAVVAGGTSRITVAVAATWPTPLAQVAAQVRENVTRQVAHITGVTVARVDVTVADVVHLDSPAPRIR</sequence>